<comment type="function">
    <text evidence="9">Involved in pre-mRNA splicing and cell cycle progression.</text>
</comment>
<evidence type="ECO:0000256" key="1">
    <source>
        <dbReference type="ARBA" id="ARBA00004123"/>
    </source>
</evidence>
<evidence type="ECO:0000256" key="7">
    <source>
        <dbReference type="ARBA" id="ARBA00023187"/>
    </source>
</evidence>
<dbReference type="PANTHER" id="PTHR11246:SF5">
    <property type="entry name" value="PRE-MRNA-SPLICING FACTOR SYF1"/>
    <property type="match status" value="1"/>
</dbReference>
<evidence type="ECO:0000259" key="12">
    <source>
        <dbReference type="Pfam" id="PF23220"/>
    </source>
</evidence>
<dbReference type="InterPro" id="IPR011990">
    <property type="entry name" value="TPR-like_helical_dom_sf"/>
</dbReference>
<sequence>MSGGLVRADDLDAELAVHKEPYLLENWLAYIEHKRGSPEAEVMQIYRRALRRLPQSFKLWTGYLELSHTLAGKGDAGFLVKAYEQCLANLSEFPGLWERFLVFLVENLDQLDISYVRRRFNEALQSLSISQHFGIWRLFIRFADMVGGRTSFAVYRRYFDFRAKLVDYGDLFADLPDLDTVINKLVLHTDSEDQFAKLGPVFETIVQNTGLLMELSISEFSLYSTYFDLVLQFGDEKNARKMYRHLADKFADQRCVLSIKLAAYFEKSSRYLEAEDVFEKELKRMDNLHDFQLIFEAYAEMEDRRMTSLSQRLDDDTVRELDVLMDRFEDLLARRKFLVSDTALRQNPDNVHEWLSRIELFRNKNDIADCYAQAAETVRPQKVQQPGLFSKLWIQYAKFFAENGDATTARKIFQTSTKVPFRHIDDLVDVWLAWAEWELAKDRERAVKVLEKALETPKYDGTIHYRDEDLSPQMRIHKSTRLWQYYLDLIRSTKNLEATRKAYDRMIDVKVATAQSILDYAGFLEDKKLYEDAFRVYERGVLLFRYPVVYEIWTVYLDKILHYQHQLSIGVERIRDLFEDALQNCPPDLSKPIFLLYAQFEETRGSKLQALKVYRRAIEHIPASAEKVELYSLLAAKTAQFKNLESARDVYHGALESVSVNAPGFLDVLVQGFIELELRLGQYRRCREIYRYAARLLVQFAKRDQDVERVWGLWKQFEVDNGSEESYKELLRFKRHLENTVVNVRAQTTDSIGFVHKETRGAMDAGATRNSAEIALDIDEME</sequence>
<dbReference type="SMART" id="SM00386">
    <property type="entry name" value="HAT"/>
    <property type="match status" value="13"/>
</dbReference>
<keyword evidence="6" id="KW-0677">Repeat</keyword>
<accession>A0AAN6D9D5</accession>
<feature type="domain" description="Pre-mRNA-splicing factor SYF1 central HAT repeats" evidence="12">
    <location>
        <begin position="200"/>
        <end position="378"/>
    </location>
</feature>
<dbReference type="FunFam" id="1.25.40.10:FF:000137">
    <property type="entry name" value="Pre-mRNA-splicing factor syf1"/>
    <property type="match status" value="1"/>
</dbReference>
<dbReference type="PANTHER" id="PTHR11246">
    <property type="entry name" value="PRE-MRNA SPLICING FACTOR"/>
    <property type="match status" value="1"/>
</dbReference>
<keyword evidence="5" id="KW-0747">Spliceosome</keyword>
<reference evidence="15" key="1">
    <citation type="journal article" date="2021" name="G3 (Bethesda)">
        <title>Genomic diversity, chromosomal rearrangements, and interspecies hybridization in the ogataea polymorpha species complex.</title>
        <authorList>
            <person name="Hanson S.J."/>
            <person name="Cinneide E.O."/>
            <person name="Salzberg L.I."/>
            <person name="Wolfe K.H."/>
            <person name="McGowan J."/>
            <person name="Fitzpatrick D.A."/>
            <person name="Matlin K."/>
        </authorList>
    </citation>
    <scope>NUCLEOTIDE SEQUENCE</scope>
    <source>
        <strain evidence="15">83-405-1</strain>
    </source>
</reference>
<gene>
    <name evidence="15" type="ORF">KL933_000981</name>
</gene>
<comment type="caution">
    <text evidence="15">The sequence shown here is derived from an EMBL/GenBank/DDBJ whole genome shotgun (WGS) entry which is preliminary data.</text>
</comment>
<dbReference type="Pfam" id="PF23231">
    <property type="entry name" value="HAT_Syf1_CNRKL1_C"/>
    <property type="match status" value="1"/>
</dbReference>
<evidence type="ECO:0000256" key="6">
    <source>
        <dbReference type="ARBA" id="ARBA00022737"/>
    </source>
</evidence>
<keyword evidence="4" id="KW-0507">mRNA processing</keyword>
<evidence type="ECO:0000259" key="14">
    <source>
        <dbReference type="Pfam" id="PF23233"/>
    </source>
</evidence>
<dbReference type="Gene3D" id="1.25.40.10">
    <property type="entry name" value="Tetratricopeptide repeat domain"/>
    <property type="match status" value="4"/>
</dbReference>
<feature type="domain" description="Pre-mRNA-splicing factor Syf1/CRNKL1-like C-terminal HAT-repeats" evidence="13">
    <location>
        <begin position="385"/>
        <end position="746"/>
    </location>
</feature>
<feature type="domain" description="Pre-mRNA-splicing factor Syf1-like N-terminal HAT-repeats" evidence="14">
    <location>
        <begin position="10"/>
        <end position="162"/>
    </location>
</feature>
<dbReference type="SUPFAM" id="SSF48452">
    <property type="entry name" value="TPR-like"/>
    <property type="match status" value="3"/>
</dbReference>
<organism evidence="15 16">
    <name type="scientific">Ogataea haglerorum</name>
    <dbReference type="NCBI Taxonomy" id="1937702"/>
    <lineage>
        <taxon>Eukaryota</taxon>
        <taxon>Fungi</taxon>
        <taxon>Dikarya</taxon>
        <taxon>Ascomycota</taxon>
        <taxon>Saccharomycotina</taxon>
        <taxon>Pichiomycetes</taxon>
        <taxon>Pichiales</taxon>
        <taxon>Pichiaceae</taxon>
        <taxon>Ogataea</taxon>
    </lineage>
</organism>
<evidence type="ECO:0000313" key="16">
    <source>
        <dbReference type="Proteomes" id="UP000738402"/>
    </source>
</evidence>
<evidence type="ECO:0000256" key="9">
    <source>
        <dbReference type="ARBA" id="ARBA00037272"/>
    </source>
</evidence>
<dbReference type="InterPro" id="IPR055430">
    <property type="entry name" value="HAT_Syf1_CNRKL1_C"/>
</dbReference>
<dbReference type="AlphaFoldDB" id="A0AAN6D9D5"/>
<evidence type="ECO:0000256" key="3">
    <source>
        <dbReference type="ARBA" id="ARBA00011524"/>
    </source>
</evidence>
<dbReference type="GO" id="GO:0071014">
    <property type="term" value="C:post-mRNA release spliceosomal complex"/>
    <property type="evidence" value="ECO:0007669"/>
    <property type="project" value="TreeGrafter"/>
</dbReference>
<comment type="subcellular location">
    <subcellularLocation>
        <location evidence="1">Nucleus</location>
    </subcellularLocation>
</comment>
<comment type="subunit">
    <text evidence="3">Associated with the spliceosome.</text>
</comment>
<protein>
    <recommendedName>
        <fullName evidence="10">Pre-mRNA-splicing factor SYF1</fullName>
    </recommendedName>
    <alternativeName>
        <fullName evidence="11">Pre-mRNA-splicing factor syf1</fullName>
    </alternativeName>
</protein>
<evidence type="ECO:0000256" key="11">
    <source>
        <dbReference type="ARBA" id="ARBA00067212"/>
    </source>
</evidence>
<keyword evidence="7" id="KW-0508">mRNA splicing</keyword>
<dbReference type="GO" id="GO:0000974">
    <property type="term" value="C:Prp19 complex"/>
    <property type="evidence" value="ECO:0007669"/>
    <property type="project" value="TreeGrafter"/>
</dbReference>
<dbReference type="GO" id="GO:0071007">
    <property type="term" value="C:U2-type catalytic step 2 spliceosome"/>
    <property type="evidence" value="ECO:0007669"/>
    <property type="project" value="TreeGrafter"/>
</dbReference>
<evidence type="ECO:0000256" key="8">
    <source>
        <dbReference type="ARBA" id="ARBA00023242"/>
    </source>
</evidence>
<dbReference type="EMBL" id="JAHLUH010000002">
    <property type="protein sequence ID" value="KAG7729901.1"/>
    <property type="molecule type" value="Genomic_DNA"/>
</dbReference>
<evidence type="ECO:0000313" key="15">
    <source>
        <dbReference type="EMBL" id="KAG7729901.1"/>
    </source>
</evidence>
<proteinExistence type="inferred from homology"/>
<evidence type="ECO:0000256" key="2">
    <source>
        <dbReference type="ARBA" id="ARBA00008644"/>
    </source>
</evidence>
<dbReference type="InterPro" id="IPR055433">
    <property type="entry name" value="HAT_Syf1-like_N"/>
</dbReference>
<dbReference type="Proteomes" id="UP000738402">
    <property type="component" value="Unassembled WGS sequence"/>
</dbReference>
<dbReference type="Pfam" id="PF23220">
    <property type="entry name" value="HAT_Syf1_M"/>
    <property type="match status" value="1"/>
</dbReference>
<dbReference type="InterPro" id="IPR045075">
    <property type="entry name" value="Syf1-like"/>
</dbReference>
<dbReference type="GO" id="GO:0000349">
    <property type="term" value="P:generation of catalytic spliceosome for first transesterification step"/>
    <property type="evidence" value="ECO:0007669"/>
    <property type="project" value="TreeGrafter"/>
</dbReference>
<dbReference type="InterPro" id="IPR056350">
    <property type="entry name" value="HAT_Syf1_central"/>
</dbReference>
<evidence type="ECO:0000259" key="13">
    <source>
        <dbReference type="Pfam" id="PF23231"/>
    </source>
</evidence>
<evidence type="ECO:0000256" key="10">
    <source>
        <dbReference type="ARBA" id="ARBA00039472"/>
    </source>
</evidence>
<dbReference type="InterPro" id="IPR003107">
    <property type="entry name" value="HAT"/>
</dbReference>
<comment type="similarity">
    <text evidence="2">Belongs to the crooked-neck family.</text>
</comment>
<name>A0AAN6D9D5_9ASCO</name>
<evidence type="ECO:0000256" key="5">
    <source>
        <dbReference type="ARBA" id="ARBA00022728"/>
    </source>
</evidence>
<dbReference type="Pfam" id="PF23233">
    <property type="entry name" value="HAT_Syf1_CNRKL1_N"/>
    <property type="match status" value="1"/>
</dbReference>
<evidence type="ECO:0000256" key="4">
    <source>
        <dbReference type="ARBA" id="ARBA00022664"/>
    </source>
</evidence>
<keyword evidence="8" id="KW-0539">Nucleus</keyword>